<keyword evidence="9" id="KW-1185">Reference proteome</keyword>
<evidence type="ECO:0000256" key="5">
    <source>
        <dbReference type="SAM" id="MobiDB-lite"/>
    </source>
</evidence>
<name>A0A8K0D560_IGNLU</name>
<keyword evidence="1" id="KW-0479">Metal-binding</keyword>
<organism evidence="8 9">
    <name type="scientific">Ignelater luminosus</name>
    <name type="common">Cucubano</name>
    <name type="synonym">Pyrophorus luminosus</name>
    <dbReference type="NCBI Taxonomy" id="2038154"/>
    <lineage>
        <taxon>Eukaryota</taxon>
        <taxon>Metazoa</taxon>
        <taxon>Ecdysozoa</taxon>
        <taxon>Arthropoda</taxon>
        <taxon>Hexapoda</taxon>
        <taxon>Insecta</taxon>
        <taxon>Pterygota</taxon>
        <taxon>Neoptera</taxon>
        <taxon>Endopterygota</taxon>
        <taxon>Coleoptera</taxon>
        <taxon>Polyphaga</taxon>
        <taxon>Elateriformia</taxon>
        <taxon>Elateroidea</taxon>
        <taxon>Elateridae</taxon>
        <taxon>Agrypninae</taxon>
        <taxon>Pyrophorini</taxon>
        <taxon>Ignelater</taxon>
    </lineage>
</organism>
<dbReference type="InterPro" id="IPR029071">
    <property type="entry name" value="Ubiquitin-like_domsf"/>
</dbReference>
<evidence type="ECO:0000256" key="2">
    <source>
        <dbReference type="ARBA" id="ARBA00022771"/>
    </source>
</evidence>
<feature type="region of interest" description="Disordered" evidence="5">
    <location>
        <begin position="369"/>
        <end position="389"/>
    </location>
</feature>
<dbReference type="OrthoDB" id="756206at2759"/>
<dbReference type="AlphaFoldDB" id="A0A8K0D560"/>
<protein>
    <recommendedName>
        <fullName evidence="10">AN1-type zinc finger protein 4</fullName>
    </recommendedName>
</protein>
<evidence type="ECO:0000259" key="6">
    <source>
        <dbReference type="PROSITE" id="PS50053"/>
    </source>
</evidence>
<dbReference type="InterPro" id="IPR053061">
    <property type="entry name" value="AN1-type_zinc_finger"/>
</dbReference>
<dbReference type="PANTHER" id="PTHR46728:SF1">
    <property type="entry name" value="AN1-TYPE ZINC FINGER PROTEIN 4"/>
    <property type="match status" value="1"/>
</dbReference>
<dbReference type="PROSITE" id="PS51039">
    <property type="entry name" value="ZF_AN1"/>
    <property type="match status" value="1"/>
</dbReference>
<evidence type="ECO:0000256" key="4">
    <source>
        <dbReference type="PROSITE-ProRule" id="PRU00449"/>
    </source>
</evidence>
<reference evidence="8" key="1">
    <citation type="submission" date="2019-08" db="EMBL/GenBank/DDBJ databases">
        <title>The genome of the North American firefly Photinus pyralis.</title>
        <authorList>
            <consortium name="Photinus pyralis genome working group"/>
            <person name="Fallon T.R."/>
            <person name="Sander Lower S.E."/>
            <person name="Weng J.-K."/>
        </authorList>
    </citation>
    <scope>NUCLEOTIDE SEQUENCE</scope>
    <source>
        <strain evidence="8">TRF0915ILg1</strain>
        <tissue evidence="8">Whole body</tissue>
    </source>
</reference>
<feature type="region of interest" description="Disordered" evidence="5">
    <location>
        <begin position="630"/>
        <end position="650"/>
    </location>
</feature>
<dbReference type="PROSITE" id="PS50053">
    <property type="entry name" value="UBIQUITIN_2"/>
    <property type="match status" value="1"/>
</dbReference>
<feature type="compositionally biased region" description="Polar residues" evidence="5">
    <location>
        <begin position="630"/>
        <end position="648"/>
    </location>
</feature>
<dbReference type="InterPro" id="IPR035896">
    <property type="entry name" value="AN1-like_Znf"/>
</dbReference>
<dbReference type="Pfam" id="PF00240">
    <property type="entry name" value="ubiquitin"/>
    <property type="match status" value="1"/>
</dbReference>
<dbReference type="InterPro" id="IPR000058">
    <property type="entry name" value="Znf_AN1"/>
</dbReference>
<keyword evidence="3" id="KW-0862">Zinc</keyword>
<dbReference type="PANTHER" id="PTHR46728">
    <property type="entry name" value="AN1-TYPE ZINC FINGER PROTEIN 4"/>
    <property type="match status" value="1"/>
</dbReference>
<gene>
    <name evidence="8" type="ORF">ILUMI_08979</name>
</gene>
<dbReference type="EMBL" id="VTPC01004412">
    <property type="protein sequence ID" value="KAF2897197.1"/>
    <property type="molecule type" value="Genomic_DNA"/>
</dbReference>
<dbReference type="GO" id="GO:0008270">
    <property type="term" value="F:zinc ion binding"/>
    <property type="evidence" value="ECO:0007669"/>
    <property type="project" value="UniProtKB-KW"/>
</dbReference>
<accession>A0A8K0D560</accession>
<sequence>MSEDGFSDSYDEPSMDLFIETLTGTTFEMKVYPSDTILDIKKKIQRVEGIPVHHQNLLFRLEEVEDYNRLCDIGVVNGSTLKLVLAMRGGPISTRRLSSCDHHLIWKDLKELIEHTREELGDKLSAGAKVSVLVFKEGDVINLIRVIENDDGSYHPYGDKSTPSSRLNLREDGQGVYNKMQEQNSMLAKLSELRKKMADVSLKRNFKNSKPIECEETSSVGCIGEKLLKENEEDIDQSKDEKNGTDSGRRYRLLDQFRRDAVSLLKLHESQFGDEDEEDENDSDDLDEALQICEDSIALKEKHRGKNSFYNILFQDPSLRPEKLSKSPKAKYFGDVPISTTFSKEARERTNFHLKPNESLLRNTKLKEKHSEIEDNLPNGAKSKLSSEQTAEDKLIGSSILSPLYNCFNNNNRTRSHKYDSKINLPDIACDLDISPPTTASSLAESIAIIDEDTENDDKEVLSPIGVPCAGTLSMSKVPTRNSVRLTPLLLQNTSDRPKSSPETVNIEENAQEICDIFTGDSTESFRSNKLGLLKRWQSVDCSSEEVYNPNASRNTINFKESCENSDFEVVNRNCYLPSLFSTNPGTIPSQYNLPKNDCVSDLYFGNRVNQERISRSPLYRRYSQTAAGNLSSEMGSSSHISDNLSKSSDNHRTKFDGKFQGLASTWGASNFADSGLPNAENNSKCDNVLNIEPLSGTLYNLLSAKNPIVSSSFNESRLELNPLRIRSEEESKKLADEIKNICTSETEHRNSVSKIAVDTAKLGNLPAIIDKKRMRCGFCNKRLNITNMYDCRCGGIFCGQHRYSEVHYCNYDYKTEGRKLLEQQNPVIIADKLNKL</sequence>
<dbReference type="Pfam" id="PF01428">
    <property type="entry name" value="zf-AN1"/>
    <property type="match status" value="1"/>
</dbReference>
<evidence type="ECO:0000256" key="3">
    <source>
        <dbReference type="ARBA" id="ARBA00022833"/>
    </source>
</evidence>
<feature type="domain" description="AN1-type" evidence="7">
    <location>
        <begin position="771"/>
        <end position="818"/>
    </location>
</feature>
<dbReference type="SMART" id="SM00154">
    <property type="entry name" value="ZnF_AN1"/>
    <property type="match status" value="1"/>
</dbReference>
<evidence type="ECO:0000313" key="9">
    <source>
        <dbReference type="Proteomes" id="UP000801492"/>
    </source>
</evidence>
<dbReference type="PRINTS" id="PR00348">
    <property type="entry name" value="UBIQUITIN"/>
</dbReference>
<dbReference type="Proteomes" id="UP000801492">
    <property type="component" value="Unassembled WGS sequence"/>
</dbReference>
<dbReference type="Gene3D" id="3.10.20.90">
    <property type="entry name" value="Phosphatidylinositol 3-kinase Catalytic Subunit, Chain A, domain 1"/>
    <property type="match status" value="1"/>
</dbReference>
<evidence type="ECO:0000256" key="1">
    <source>
        <dbReference type="ARBA" id="ARBA00022723"/>
    </source>
</evidence>
<dbReference type="SUPFAM" id="SSF54236">
    <property type="entry name" value="Ubiquitin-like"/>
    <property type="match status" value="1"/>
</dbReference>
<keyword evidence="2 4" id="KW-0863">Zinc-finger</keyword>
<dbReference type="SMART" id="SM00213">
    <property type="entry name" value="UBQ"/>
    <property type="match status" value="1"/>
</dbReference>
<dbReference type="InterPro" id="IPR000626">
    <property type="entry name" value="Ubiquitin-like_dom"/>
</dbReference>
<feature type="domain" description="Ubiquitin-like" evidence="6">
    <location>
        <begin position="15"/>
        <end position="90"/>
    </location>
</feature>
<dbReference type="InterPro" id="IPR019956">
    <property type="entry name" value="Ubiquitin_dom"/>
</dbReference>
<proteinExistence type="predicted"/>
<dbReference type="Gene3D" id="4.10.1110.10">
    <property type="entry name" value="AN1-like Zinc finger"/>
    <property type="match status" value="1"/>
</dbReference>
<comment type="caution">
    <text evidence="8">The sequence shown here is derived from an EMBL/GenBank/DDBJ whole genome shotgun (WGS) entry which is preliminary data.</text>
</comment>
<evidence type="ECO:0008006" key="10">
    <source>
        <dbReference type="Google" id="ProtNLM"/>
    </source>
</evidence>
<evidence type="ECO:0000313" key="8">
    <source>
        <dbReference type="EMBL" id="KAF2897197.1"/>
    </source>
</evidence>
<dbReference type="CDD" id="cd01802">
    <property type="entry name" value="Ubl_ZFAND4"/>
    <property type="match status" value="1"/>
</dbReference>
<evidence type="ECO:0000259" key="7">
    <source>
        <dbReference type="PROSITE" id="PS51039"/>
    </source>
</evidence>
<dbReference type="SUPFAM" id="SSF118310">
    <property type="entry name" value="AN1-like Zinc finger"/>
    <property type="match status" value="1"/>
</dbReference>